<evidence type="ECO:0000313" key="1">
    <source>
        <dbReference type="EMBL" id="CAX67761.1"/>
    </source>
</evidence>
<protein>
    <recommendedName>
        <fullName evidence="2">Fimbrial protein</fullName>
    </recommendedName>
</protein>
<sequence length="127" mass="13850">MCKDQYEGIHIYNEPKKTRPQIKAKCSMKPQDVYLPIMRPGEKGVITNNTTTISCTGTATVRINTTRKELEFTPGAVTKITTEPSSGILKVAANKSTPIPLVFNTTVSSNSEAGEYTQSLVVTAEIQ</sequence>
<proteinExistence type="predicted"/>
<gene>
    <name evidence="1" type="ORF">Y69_0058</name>
</gene>
<name>F2Q833_YEREN</name>
<organism evidence="1">
    <name type="scientific">Yersinia enterocolitica</name>
    <dbReference type="NCBI Taxonomy" id="630"/>
    <lineage>
        <taxon>Bacteria</taxon>
        <taxon>Pseudomonadati</taxon>
        <taxon>Pseudomonadota</taxon>
        <taxon>Gammaproteobacteria</taxon>
        <taxon>Enterobacterales</taxon>
        <taxon>Yersiniaceae</taxon>
        <taxon>Yersinia</taxon>
    </lineage>
</organism>
<evidence type="ECO:0008006" key="2">
    <source>
        <dbReference type="Google" id="ProtNLM"/>
    </source>
</evidence>
<reference evidence="1" key="1">
    <citation type="submission" date="2009-04" db="EMBL/GenBank/DDBJ databases">
        <title>Novel enterobacterial integrative and conjugative elements (ICEs), including a mobilisable relateive of SPI-7.</title>
        <authorList>
            <person name="Seth-Smith H.M."/>
        </authorList>
    </citation>
    <scope>NUCLEOTIDE SEQUENCE</scope>
    <source>
        <strain evidence="1">Y69</strain>
    </source>
</reference>
<dbReference type="AlphaFoldDB" id="F2Q833"/>
<accession>F2Q833</accession>
<dbReference type="EMBL" id="FN298493">
    <property type="protein sequence ID" value="CAX67761.1"/>
    <property type="molecule type" value="Genomic_DNA"/>
</dbReference>